<proteinExistence type="inferred from homology"/>
<keyword evidence="8" id="KW-0560">Oxidoreductase</keyword>
<evidence type="ECO:0000256" key="6">
    <source>
        <dbReference type="ARBA" id="ARBA00022496"/>
    </source>
</evidence>
<reference evidence="14 15" key="1">
    <citation type="submission" date="2023-08" db="EMBL/GenBank/DDBJ databases">
        <title>Black Yeasts Isolated from many extreme environments.</title>
        <authorList>
            <person name="Coleine C."/>
            <person name="Stajich J.E."/>
            <person name="Selbmann L."/>
        </authorList>
    </citation>
    <scope>NUCLEOTIDE SEQUENCE [LARGE SCALE GENOMIC DNA]</scope>
    <source>
        <strain evidence="14 15">CCFEE 6328</strain>
    </source>
</reference>
<comment type="subcellular location">
    <subcellularLocation>
        <location evidence="1">Mitochondrion</location>
    </subcellularLocation>
</comment>
<name>A0ABR0JI09_9EURO</name>
<evidence type="ECO:0000256" key="11">
    <source>
        <dbReference type="ARBA" id="ARBA00023128"/>
    </source>
</evidence>
<dbReference type="InterPro" id="IPR020895">
    <property type="entry name" value="Frataxin_CS"/>
</dbReference>
<dbReference type="PANTHER" id="PTHR16821:SF2">
    <property type="entry name" value="FRATAXIN, MITOCHONDRIAL"/>
    <property type="match status" value="1"/>
</dbReference>
<accession>A0ABR0JI09</accession>
<dbReference type="SUPFAM" id="SSF55387">
    <property type="entry name" value="Frataxin/Nqo15-like"/>
    <property type="match status" value="1"/>
</dbReference>
<evidence type="ECO:0000256" key="13">
    <source>
        <dbReference type="SAM" id="MobiDB-lite"/>
    </source>
</evidence>
<evidence type="ECO:0000313" key="14">
    <source>
        <dbReference type="EMBL" id="KAK5063781.1"/>
    </source>
</evidence>
<feature type="region of interest" description="Disordered" evidence="13">
    <location>
        <begin position="49"/>
        <end position="80"/>
    </location>
</feature>
<dbReference type="InterPro" id="IPR017789">
    <property type="entry name" value="Frataxin"/>
</dbReference>
<sequence length="229" mass="24418">MKASRVFLRSTRASARPSAHTFSCRSTTIPALHPRLIIASPAKLSAARPFSTTPSTFKGIAPDSSDPEPPKTEPHANTGSAAQISDAEYHEISDQYLDNLVLKLEELTEKSSEGVEAEYSAGVLTITHPKAGTYVINKQPPNKQLWLSSPVSGPKRFDWVISGEGQHEKEGSTIDPGDDGAGGHWIYLRDGSQLSELLKEELGVELTAPGESDATGGREGPAGQGSTLE</sequence>
<evidence type="ECO:0000256" key="2">
    <source>
        <dbReference type="ARBA" id="ARBA00008183"/>
    </source>
</evidence>
<protein>
    <recommendedName>
        <fullName evidence="3">ferroxidase</fullName>
        <ecNumber evidence="3">1.16.3.1</ecNumber>
    </recommendedName>
</protein>
<dbReference type="NCBIfam" id="TIGR03422">
    <property type="entry name" value="mito_frataxin"/>
    <property type="match status" value="1"/>
</dbReference>
<evidence type="ECO:0000256" key="1">
    <source>
        <dbReference type="ARBA" id="ARBA00004173"/>
    </source>
</evidence>
<dbReference type="InterPro" id="IPR036524">
    <property type="entry name" value="Frataxin/CyaY_sf"/>
</dbReference>
<comment type="catalytic activity">
    <reaction evidence="12">
        <text>4 Fe(2+) + O2 + 4 H(+) = 4 Fe(3+) + 2 H2O</text>
        <dbReference type="Rhea" id="RHEA:11148"/>
        <dbReference type="ChEBI" id="CHEBI:15377"/>
        <dbReference type="ChEBI" id="CHEBI:15378"/>
        <dbReference type="ChEBI" id="CHEBI:15379"/>
        <dbReference type="ChEBI" id="CHEBI:29033"/>
        <dbReference type="ChEBI" id="CHEBI:29034"/>
        <dbReference type="EC" id="1.16.3.1"/>
    </reaction>
</comment>
<comment type="caution">
    <text evidence="14">The sequence shown here is derived from an EMBL/GenBank/DDBJ whole genome shotgun (WGS) entry which is preliminary data.</text>
</comment>
<dbReference type="EC" id="1.16.3.1" evidence="3"/>
<dbReference type="Proteomes" id="UP001345691">
    <property type="component" value="Unassembled WGS sequence"/>
</dbReference>
<feature type="region of interest" description="Disordered" evidence="13">
    <location>
        <begin position="205"/>
        <end position="229"/>
    </location>
</feature>
<evidence type="ECO:0000256" key="3">
    <source>
        <dbReference type="ARBA" id="ARBA00013107"/>
    </source>
</evidence>
<dbReference type="Pfam" id="PF01491">
    <property type="entry name" value="Frataxin_Cyay"/>
    <property type="match status" value="1"/>
</dbReference>
<dbReference type="PROSITE" id="PS50810">
    <property type="entry name" value="FRATAXIN_2"/>
    <property type="match status" value="1"/>
</dbReference>
<keyword evidence="15" id="KW-1185">Reference proteome</keyword>
<dbReference type="InterPro" id="IPR002908">
    <property type="entry name" value="Frataxin/CyaY"/>
</dbReference>
<comment type="similarity">
    <text evidence="2">Belongs to the frataxin family.</text>
</comment>
<evidence type="ECO:0000256" key="9">
    <source>
        <dbReference type="ARBA" id="ARBA00023004"/>
    </source>
</evidence>
<keyword evidence="5" id="KW-0813">Transport</keyword>
<dbReference type="Gene3D" id="3.30.920.10">
    <property type="entry name" value="Frataxin/CyaY"/>
    <property type="match status" value="1"/>
</dbReference>
<dbReference type="PANTHER" id="PTHR16821">
    <property type="entry name" value="FRATAXIN"/>
    <property type="match status" value="1"/>
</dbReference>
<evidence type="ECO:0000256" key="7">
    <source>
        <dbReference type="ARBA" id="ARBA00022946"/>
    </source>
</evidence>
<dbReference type="PROSITE" id="PS01344">
    <property type="entry name" value="FRATAXIN_1"/>
    <property type="match status" value="1"/>
</dbReference>
<keyword evidence="4" id="KW-0409">Iron storage</keyword>
<keyword evidence="11" id="KW-0496">Mitochondrion</keyword>
<keyword evidence="10" id="KW-0406">Ion transport</keyword>
<evidence type="ECO:0000256" key="4">
    <source>
        <dbReference type="ARBA" id="ARBA00022434"/>
    </source>
</evidence>
<evidence type="ECO:0000256" key="10">
    <source>
        <dbReference type="ARBA" id="ARBA00023065"/>
    </source>
</evidence>
<keyword evidence="9" id="KW-0408">Iron</keyword>
<evidence type="ECO:0000256" key="8">
    <source>
        <dbReference type="ARBA" id="ARBA00023002"/>
    </source>
</evidence>
<dbReference type="EMBL" id="JAVRRF010000006">
    <property type="protein sequence ID" value="KAK5063781.1"/>
    <property type="molecule type" value="Genomic_DNA"/>
</dbReference>
<evidence type="ECO:0000313" key="15">
    <source>
        <dbReference type="Proteomes" id="UP001345691"/>
    </source>
</evidence>
<organism evidence="14 15">
    <name type="scientific">Exophiala sideris</name>
    <dbReference type="NCBI Taxonomy" id="1016849"/>
    <lineage>
        <taxon>Eukaryota</taxon>
        <taxon>Fungi</taxon>
        <taxon>Dikarya</taxon>
        <taxon>Ascomycota</taxon>
        <taxon>Pezizomycotina</taxon>
        <taxon>Eurotiomycetes</taxon>
        <taxon>Chaetothyriomycetidae</taxon>
        <taxon>Chaetothyriales</taxon>
        <taxon>Herpotrichiellaceae</taxon>
        <taxon>Exophiala</taxon>
    </lineage>
</organism>
<keyword evidence="6" id="KW-0410">Iron transport</keyword>
<keyword evidence="7" id="KW-0809">Transit peptide</keyword>
<gene>
    <name evidence="14" type="ORF">LTR69_003546</name>
</gene>
<dbReference type="SMART" id="SM01219">
    <property type="entry name" value="Frataxin_Cyay"/>
    <property type="match status" value="1"/>
</dbReference>
<evidence type="ECO:0000256" key="12">
    <source>
        <dbReference type="ARBA" id="ARBA00047990"/>
    </source>
</evidence>
<dbReference type="NCBIfam" id="TIGR03421">
    <property type="entry name" value="FeS_CyaY"/>
    <property type="match status" value="1"/>
</dbReference>
<evidence type="ECO:0000256" key="5">
    <source>
        <dbReference type="ARBA" id="ARBA00022448"/>
    </source>
</evidence>